<organism evidence="16 17">
    <name type="scientific">Tetradesmus obliquus</name>
    <name type="common">Green alga</name>
    <name type="synonym">Acutodesmus obliquus</name>
    <dbReference type="NCBI Taxonomy" id="3088"/>
    <lineage>
        <taxon>Eukaryota</taxon>
        <taxon>Viridiplantae</taxon>
        <taxon>Chlorophyta</taxon>
        <taxon>core chlorophytes</taxon>
        <taxon>Chlorophyceae</taxon>
        <taxon>CS clade</taxon>
        <taxon>Sphaeropleales</taxon>
        <taxon>Scenedesmaceae</taxon>
        <taxon>Tetradesmus</taxon>
    </lineage>
</organism>
<dbReference type="InterPro" id="IPR005804">
    <property type="entry name" value="FA_desaturase_dom"/>
</dbReference>
<feature type="transmembrane region" description="Helical" evidence="14">
    <location>
        <begin position="272"/>
        <end position="298"/>
    </location>
</feature>
<comment type="cofactor">
    <cofactor evidence="13">
        <name>Fe(2+)</name>
        <dbReference type="ChEBI" id="CHEBI:29033"/>
    </cofactor>
</comment>
<evidence type="ECO:0000256" key="2">
    <source>
        <dbReference type="ARBA" id="ARBA00005189"/>
    </source>
</evidence>
<keyword evidence="12 13" id="KW-0275">Fatty acid biosynthesis</keyword>
<keyword evidence="6" id="KW-0276">Fatty acid metabolism</keyword>
<keyword evidence="9" id="KW-0408">Iron</keyword>
<evidence type="ECO:0000256" key="13">
    <source>
        <dbReference type="RuleBase" id="RU000581"/>
    </source>
</evidence>
<gene>
    <name evidence="16" type="ORF">OEZ85_006704</name>
</gene>
<keyword evidence="8 13" id="KW-0560">Oxidoreductase</keyword>
<accession>A0ABY8TVH0</accession>
<dbReference type="Pfam" id="PF00487">
    <property type="entry name" value="FA_desaturase"/>
    <property type="match status" value="1"/>
</dbReference>
<dbReference type="Proteomes" id="UP001244341">
    <property type="component" value="Chromosome 4b"/>
</dbReference>
<dbReference type="PRINTS" id="PR00075">
    <property type="entry name" value="FACDDSATRASE"/>
</dbReference>
<evidence type="ECO:0000313" key="16">
    <source>
        <dbReference type="EMBL" id="WIA13105.1"/>
    </source>
</evidence>
<evidence type="ECO:0000256" key="3">
    <source>
        <dbReference type="ARBA" id="ARBA00009295"/>
    </source>
</evidence>
<evidence type="ECO:0000256" key="10">
    <source>
        <dbReference type="ARBA" id="ARBA00023098"/>
    </source>
</evidence>
<feature type="domain" description="Fatty acid desaturase" evidence="15">
    <location>
        <begin position="152"/>
        <end position="368"/>
    </location>
</feature>
<feature type="transmembrane region" description="Helical" evidence="14">
    <location>
        <begin position="152"/>
        <end position="170"/>
    </location>
</feature>
<evidence type="ECO:0000256" key="6">
    <source>
        <dbReference type="ARBA" id="ARBA00022832"/>
    </source>
</evidence>
<evidence type="ECO:0000259" key="15">
    <source>
        <dbReference type="Pfam" id="PF00487"/>
    </source>
</evidence>
<evidence type="ECO:0000256" key="8">
    <source>
        <dbReference type="ARBA" id="ARBA00023002"/>
    </source>
</evidence>
<dbReference type="CDD" id="cd03505">
    <property type="entry name" value="Delta9-FADS-like"/>
    <property type="match status" value="1"/>
</dbReference>
<dbReference type="EMBL" id="CP126211">
    <property type="protein sequence ID" value="WIA13105.1"/>
    <property type="molecule type" value="Genomic_DNA"/>
</dbReference>
<evidence type="ECO:0000256" key="4">
    <source>
        <dbReference type="ARBA" id="ARBA00022516"/>
    </source>
</evidence>
<keyword evidence="17" id="KW-1185">Reference proteome</keyword>
<keyword evidence="10" id="KW-0443">Lipid metabolism</keyword>
<keyword evidence="11 14" id="KW-0472">Membrane</keyword>
<evidence type="ECO:0000256" key="12">
    <source>
        <dbReference type="ARBA" id="ARBA00023160"/>
    </source>
</evidence>
<comment type="pathway">
    <text evidence="2">Lipid metabolism.</text>
</comment>
<evidence type="ECO:0000313" key="17">
    <source>
        <dbReference type="Proteomes" id="UP001244341"/>
    </source>
</evidence>
<sequence>MRTPASTAGALRARGLACGLPGNRRLMGTYAPLRRVQTRVAEVVLQEANLPSSDEEAPIPFSDLSYNKQYDELFKQQPLPLKQIVPKPNRSAQAQEPGSKKVLFSDVHAIPRKPLFTNREYNEKDKAYIGWMTFVHGLALLAPFTFSWSNLALFGFMYFITGCLGITLSFHRQLAHRSFQTPKWLEYALSYCGVLAVEGDPIEWVSAHRYHHLHCDTPLDPHSPYEGFWWSHMGWLLDNKTTKERVYDQSNAKEMEGQAWYRWIRETYPWHVVAQLVALYAFGGLGGLVWGGALRLVWVYHITWFVNSASHCWGSQSYNTGDLSRNNWWVGILAWGEGWHNNHHAFEFSARHGLEWWQVDMTWYIIRGLQAVGLAKNVKLPTEKQKARLAFPKTATA</sequence>
<dbReference type="PANTHER" id="PTHR11351:SF31">
    <property type="entry name" value="DESATURASE 1, ISOFORM A-RELATED"/>
    <property type="match status" value="1"/>
</dbReference>
<feature type="transmembrane region" description="Helical" evidence="14">
    <location>
        <begin position="128"/>
        <end position="146"/>
    </location>
</feature>
<keyword evidence="4 13" id="KW-0444">Lipid biosynthesis</keyword>
<proteinExistence type="inferred from homology"/>
<comment type="similarity">
    <text evidence="3 13">Belongs to the fatty acid desaturase type 1 family.</text>
</comment>
<evidence type="ECO:0000256" key="9">
    <source>
        <dbReference type="ARBA" id="ARBA00023004"/>
    </source>
</evidence>
<evidence type="ECO:0000256" key="7">
    <source>
        <dbReference type="ARBA" id="ARBA00022989"/>
    </source>
</evidence>
<dbReference type="PANTHER" id="PTHR11351">
    <property type="entry name" value="ACYL-COA DESATURASE"/>
    <property type="match status" value="1"/>
</dbReference>
<name>A0ABY8TVH0_TETOB</name>
<comment type="domain">
    <text evidence="13">The histidine box domains are involved in binding the catalytic metal ions.</text>
</comment>
<keyword evidence="5 13" id="KW-0812">Transmembrane</keyword>
<reference evidence="16 17" key="1">
    <citation type="submission" date="2023-05" db="EMBL/GenBank/DDBJ databases">
        <title>A 100% complete, gapless, phased diploid assembly of the Scenedesmus obliquus UTEX 3031 genome.</title>
        <authorList>
            <person name="Biondi T.C."/>
            <person name="Hanschen E.R."/>
            <person name="Kwon T."/>
            <person name="Eng W."/>
            <person name="Kruse C.P.S."/>
            <person name="Koehler S.I."/>
            <person name="Kunde Y."/>
            <person name="Gleasner C.D."/>
            <person name="You Mak K.T."/>
            <person name="Polle J."/>
            <person name="Hovde B.T."/>
            <person name="Starkenburg S.R."/>
        </authorList>
    </citation>
    <scope>NUCLEOTIDE SEQUENCE [LARGE SCALE GENOMIC DNA]</scope>
    <source>
        <strain evidence="16 17">DOE0152z</strain>
    </source>
</reference>
<evidence type="ECO:0000256" key="1">
    <source>
        <dbReference type="ARBA" id="ARBA00004141"/>
    </source>
</evidence>
<comment type="subcellular location">
    <subcellularLocation>
        <location evidence="1">Membrane</location>
        <topology evidence="1">Multi-pass membrane protein</topology>
    </subcellularLocation>
</comment>
<evidence type="ECO:0000256" key="11">
    <source>
        <dbReference type="ARBA" id="ARBA00023136"/>
    </source>
</evidence>
<protein>
    <recommendedName>
        <fullName evidence="15">Fatty acid desaturase domain-containing protein</fullName>
    </recommendedName>
</protein>
<keyword evidence="7 14" id="KW-1133">Transmembrane helix</keyword>
<evidence type="ECO:0000256" key="5">
    <source>
        <dbReference type="ARBA" id="ARBA00022692"/>
    </source>
</evidence>
<dbReference type="InterPro" id="IPR015876">
    <property type="entry name" value="Acyl-CoA_DS"/>
</dbReference>
<evidence type="ECO:0000256" key="14">
    <source>
        <dbReference type="SAM" id="Phobius"/>
    </source>
</evidence>